<keyword evidence="4" id="KW-1003">Cell membrane</keyword>
<feature type="domain" description="TonB C-terminal" evidence="10">
    <location>
        <begin position="166"/>
        <end position="257"/>
    </location>
</feature>
<keyword evidence="6" id="KW-0812">Transmembrane</keyword>
<keyword evidence="8" id="KW-1133">Transmembrane helix</keyword>
<dbReference type="InterPro" id="IPR006260">
    <property type="entry name" value="TonB/TolA_C"/>
</dbReference>
<dbReference type="Gene3D" id="2.20.110.10">
    <property type="entry name" value="Histone H3 K4-specific methyltransferase SET7/9 N-terminal domain"/>
    <property type="match status" value="1"/>
</dbReference>
<evidence type="ECO:0000313" key="11">
    <source>
        <dbReference type="EMBL" id="TLM94242.1"/>
    </source>
</evidence>
<dbReference type="GO" id="GO:0098797">
    <property type="term" value="C:plasma membrane protein complex"/>
    <property type="evidence" value="ECO:0007669"/>
    <property type="project" value="TreeGrafter"/>
</dbReference>
<proteinExistence type="inferred from homology"/>
<evidence type="ECO:0000256" key="6">
    <source>
        <dbReference type="ARBA" id="ARBA00022692"/>
    </source>
</evidence>
<evidence type="ECO:0000256" key="7">
    <source>
        <dbReference type="ARBA" id="ARBA00022927"/>
    </source>
</evidence>
<evidence type="ECO:0000256" key="2">
    <source>
        <dbReference type="ARBA" id="ARBA00006555"/>
    </source>
</evidence>
<evidence type="ECO:0000256" key="3">
    <source>
        <dbReference type="ARBA" id="ARBA00022448"/>
    </source>
</evidence>
<evidence type="ECO:0000256" key="5">
    <source>
        <dbReference type="ARBA" id="ARBA00022519"/>
    </source>
</evidence>
<reference evidence="11 12" key="1">
    <citation type="submission" date="2019-05" db="EMBL/GenBank/DDBJ databases">
        <title>Hymenobacter edaphi sp. nov., isolated from abandoned arsenic-contaminated farmland soil.</title>
        <authorList>
            <person name="Nie L."/>
        </authorList>
    </citation>
    <scope>NUCLEOTIDE SEQUENCE [LARGE SCALE GENOMIC DNA]</scope>
    <source>
        <strain evidence="11 12">1-3-3-8</strain>
    </source>
</reference>
<gene>
    <name evidence="11" type="ORF">FDY95_09520</name>
</gene>
<comment type="subcellular location">
    <subcellularLocation>
        <location evidence="1">Cell inner membrane</location>
        <topology evidence="1">Single-pass membrane protein</topology>
        <orientation evidence="1">Periplasmic side</orientation>
    </subcellularLocation>
</comment>
<dbReference type="Proteomes" id="UP000305517">
    <property type="component" value="Unassembled WGS sequence"/>
</dbReference>
<accession>A0A5R8WSU8</accession>
<dbReference type="SUPFAM" id="SSF74653">
    <property type="entry name" value="TolA/TonB C-terminal domain"/>
    <property type="match status" value="1"/>
</dbReference>
<keyword evidence="3" id="KW-0813">Transport</keyword>
<evidence type="ECO:0000259" key="10">
    <source>
        <dbReference type="PROSITE" id="PS52015"/>
    </source>
</evidence>
<dbReference type="EMBL" id="VAJM01000003">
    <property type="protein sequence ID" value="TLM94242.1"/>
    <property type="molecule type" value="Genomic_DNA"/>
</dbReference>
<evidence type="ECO:0000256" key="4">
    <source>
        <dbReference type="ARBA" id="ARBA00022475"/>
    </source>
</evidence>
<protein>
    <submittedName>
        <fullName evidence="11">TonB family protein</fullName>
    </submittedName>
</protein>
<keyword evidence="9" id="KW-0472">Membrane</keyword>
<keyword evidence="5" id="KW-0997">Cell inner membrane</keyword>
<dbReference type="Pfam" id="PF03544">
    <property type="entry name" value="TonB_C"/>
    <property type="match status" value="1"/>
</dbReference>
<dbReference type="GO" id="GO:0055085">
    <property type="term" value="P:transmembrane transport"/>
    <property type="evidence" value="ECO:0007669"/>
    <property type="project" value="InterPro"/>
</dbReference>
<dbReference type="PANTHER" id="PTHR33446:SF2">
    <property type="entry name" value="PROTEIN TONB"/>
    <property type="match status" value="1"/>
</dbReference>
<organism evidence="11 12">
    <name type="scientific">Hymenobacter jeollabukensis</name>
    <dbReference type="NCBI Taxonomy" id="2025313"/>
    <lineage>
        <taxon>Bacteria</taxon>
        <taxon>Pseudomonadati</taxon>
        <taxon>Bacteroidota</taxon>
        <taxon>Cytophagia</taxon>
        <taxon>Cytophagales</taxon>
        <taxon>Hymenobacteraceae</taxon>
        <taxon>Hymenobacter</taxon>
    </lineage>
</organism>
<dbReference type="AlphaFoldDB" id="A0A5R8WSU8"/>
<sequence>MRRAGRYIARYDQRFMTKIIGLLALLGIATTGYGQQTRKVTKRQTGYREQYSVLTADPKIKHGPYASYLSMSGRLAESGYYRNGVRDSVWTEYFWDGKHVLARGRYRNDQKVGVWEAFDYEGKPTQQYDYTRRQLLFNKPGKGEERMTARALSPGVALDAKPVYISGNEGIMQVIGMNVRYPAAALRSQISGEVRVAFTIDAEGKTADYRVAKGIGYGCDEEALKAVKLIPANWVPAQAAGRPVAAEVELPVTFTIQ</sequence>
<evidence type="ECO:0000313" key="12">
    <source>
        <dbReference type="Proteomes" id="UP000305517"/>
    </source>
</evidence>
<evidence type="ECO:0000256" key="9">
    <source>
        <dbReference type="ARBA" id="ARBA00023136"/>
    </source>
</evidence>
<dbReference type="GO" id="GO:0015031">
    <property type="term" value="P:protein transport"/>
    <property type="evidence" value="ECO:0007669"/>
    <property type="project" value="UniProtKB-KW"/>
</dbReference>
<keyword evidence="12" id="KW-1185">Reference proteome</keyword>
<keyword evidence="7" id="KW-0653">Protein transport</keyword>
<evidence type="ECO:0000256" key="8">
    <source>
        <dbReference type="ARBA" id="ARBA00022989"/>
    </source>
</evidence>
<comment type="similarity">
    <text evidence="2">Belongs to the TonB family.</text>
</comment>
<dbReference type="GO" id="GO:0031992">
    <property type="term" value="F:energy transducer activity"/>
    <property type="evidence" value="ECO:0007669"/>
    <property type="project" value="TreeGrafter"/>
</dbReference>
<dbReference type="InterPro" id="IPR037682">
    <property type="entry name" value="TonB_C"/>
</dbReference>
<dbReference type="InterPro" id="IPR051045">
    <property type="entry name" value="TonB-dependent_transducer"/>
</dbReference>
<dbReference type="SUPFAM" id="SSF82185">
    <property type="entry name" value="Histone H3 K4-specific methyltransferase SET7/9 N-terminal domain"/>
    <property type="match status" value="1"/>
</dbReference>
<dbReference type="NCBIfam" id="TIGR01352">
    <property type="entry name" value="tonB_Cterm"/>
    <property type="match status" value="1"/>
</dbReference>
<dbReference type="PROSITE" id="PS52015">
    <property type="entry name" value="TONB_CTD"/>
    <property type="match status" value="1"/>
</dbReference>
<dbReference type="Gene3D" id="3.30.1150.10">
    <property type="match status" value="1"/>
</dbReference>
<dbReference type="OrthoDB" id="1039448at2"/>
<evidence type="ECO:0000256" key="1">
    <source>
        <dbReference type="ARBA" id="ARBA00004383"/>
    </source>
</evidence>
<comment type="caution">
    <text evidence="11">The sequence shown here is derived from an EMBL/GenBank/DDBJ whole genome shotgun (WGS) entry which is preliminary data.</text>
</comment>
<name>A0A5R8WSU8_9BACT</name>
<dbReference type="PANTHER" id="PTHR33446">
    <property type="entry name" value="PROTEIN TONB-RELATED"/>
    <property type="match status" value="1"/>
</dbReference>